<evidence type="ECO:0000256" key="1">
    <source>
        <dbReference type="SAM" id="Phobius"/>
    </source>
</evidence>
<protein>
    <submittedName>
        <fullName evidence="2">Uncharacterized protein</fullName>
    </submittedName>
</protein>
<feature type="transmembrane region" description="Helical" evidence="1">
    <location>
        <begin position="70"/>
        <end position="91"/>
    </location>
</feature>
<name>A0A1G8FA53_9FLAO</name>
<accession>A0A1G8FA53</accession>
<dbReference type="Proteomes" id="UP000199492">
    <property type="component" value="Unassembled WGS sequence"/>
</dbReference>
<proteinExistence type="predicted"/>
<dbReference type="OrthoDB" id="1446424at2"/>
<keyword evidence="3" id="KW-1185">Reference proteome</keyword>
<reference evidence="3" key="1">
    <citation type="submission" date="2016-10" db="EMBL/GenBank/DDBJ databases">
        <authorList>
            <person name="Varghese N."/>
            <person name="Submissions S."/>
        </authorList>
    </citation>
    <scope>NUCLEOTIDE SEQUENCE [LARGE SCALE GENOMIC DNA]</scope>
    <source>
        <strain evidence="3">DSM 15363</strain>
    </source>
</reference>
<keyword evidence="1" id="KW-0472">Membrane</keyword>
<keyword evidence="1" id="KW-1133">Transmembrane helix</keyword>
<sequence>MYRFLAILTFYRPFVVWSFTANAIIGFFNPLIVPALVTKLFLTVFAWYYVSETNNRRKLTFYKNLGISTLKLFSVIFILDCILTIIFITILKEFT</sequence>
<gene>
    <name evidence="2" type="ORF">SAMN04489796_104196</name>
</gene>
<evidence type="ECO:0000313" key="3">
    <source>
        <dbReference type="Proteomes" id="UP000199492"/>
    </source>
</evidence>
<keyword evidence="1" id="KW-0812">Transmembrane</keyword>
<organism evidence="2 3">
    <name type="scientific">Winogradskyella thalassocola</name>
    <dbReference type="NCBI Taxonomy" id="262004"/>
    <lineage>
        <taxon>Bacteria</taxon>
        <taxon>Pseudomonadati</taxon>
        <taxon>Bacteroidota</taxon>
        <taxon>Flavobacteriia</taxon>
        <taxon>Flavobacteriales</taxon>
        <taxon>Flavobacteriaceae</taxon>
        <taxon>Winogradskyella</taxon>
    </lineage>
</organism>
<evidence type="ECO:0000313" key="2">
    <source>
        <dbReference type="EMBL" id="SDH78997.1"/>
    </source>
</evidence>
<dbReference type="EMBL" id="FNCZ01000004">
    <property type="protein sequence ID" value="SDH78997.1"/>
    <property type="molecule type" value="Genomic_DNA"/>
</dbReference>
<feature type="transmembrane region" description="Helical" evidence="1">
    <location>
        <begin position="28"/>
        <end position="50"/>
    </location>
</feature>
<dbReference type="AlphaFoldDB" id="A0A1G8FA53"/>
<dbReference type="STRING" id="262004.SAMN04489796_104196"/>